<dbReference type="AlphaFoldDB" id="A0A1Y3AYT6"/>
<organism evidence="1 2">
    <name type="scientific">Euroglyphus maynei</name>
    <name type="common">Mayne's house dust mite</name>
    <dbReference type="NCBI Taxonomy" id="6958"/>
    <lineage>
        <taxon>Eukaryota</taxon>
        <taxon>Metazoa</taxon>
        <taxon>Ecdysozoa</taxon>
        <taxon>Arthropoda</taxon>
        <taxon>Chelicerata</taxon>
        <taxon>Arachnida</taxon>
        <taxon>Acari</taxon>
        <taxon>Acariformes</taxon>
        <taxon>Sarcoptiformes</taxon>
        <taxon>Astigmata</taxon>
        <taxon>Psoroptidia</taxon>
        <taxon>Analgoidea</taxon>
        <taxon>Pyroglyphidae</taxon>
        <taxon>Pyroglyphinae</taxon>
        <taxon>Euroglyphus</taxon>
    </lineage>
</organism>
<reference evidence="1 2" key="1">
    <citation type="submission" date="2017-03" db="EMBL/GenBank/DDBJ databases">
        <title>Genome Survey of Euroglyphus maynei.</title>
        <authorList>
            <person name="Arlian L.G."/>
            <person name="Morgan M.S."/>
            <person name="Rider S.D."/>
        </authorList>
    </citation>
    <scope>NUCLEOTIDE SEQUENCE [LARGE SCALE GENOMIC DNA]</scope>
    <source>
        <strain evidence="1">Arlian Lab</strain>
        <tissue evidence="1">Whole body</tissue>
    </source>
</reference>
<comment type="caution">
    <text evidence="1">The sequence shown here is derived from an EMBL/GenBank/DDBJ whole genome shotgun (WGS) entry which is preliminary data.</text>
</comment>
<dbReference type="Proteomes" id="UP000194236">
    <property type="component" value="Unassembled WGS sequence"/>
</dbReference>
<evidence type="ECO:0000313" key="2">
    <source>
        <dbReference type="Proteomes" id="UP000194236"/>
    </source>
</evidence>
<sequence length="82" mass="8825">MLPLIFYFISSQQSNVNGGDCGGVGIKLLHISSKQNEFISVTSMSAGPPTLKSSLKNILSNVGDDDVGGFEEDDDEYQLLEL</sequence>
<keyword evidence="2" id="KW-1185">Reference proteome</keyword>
<accession>A0A1Y3AYT6</accession>
<proteinExistence type="predicted"/>
<evidence type="ECO:0000313" key="1">
    <source>
        <dbReference type="EMBL" id="OTF72958.1"/>
    </source>
</evidence>
<dbReference type="EMBL" id="MUJZ01053868">
    <property type="protein sequence ID" value="OTF72958.1"/>
    <property type="molecule type" value="Genomic_DNA"/>
</dbReference>
<name>A0A1Y3AYT6_EURMA</name>
<protein>
    <submittedName>
        <fullName evidence="1">Uncharacterized protein</fullName>
    </submittedName>
</protein>
<gene>
    <name evidence="1" type="ORF">BLA29_004579</name>
</gene>